<feature type="compositionally biased region" description="Basic and acidic residues" evidence="1">
    <location>
        <begin position="727"/>
        <end position="736"/>
    </location>
</feature>
<feature type="region of interest" description="Disordered" evidence="1">
    <location>
        <begin position="931"/>
        <end position="1080"/>
    </location>
</feature>
<feature type="compositionally biased region" description="Basic and acidic residues" evidence="1">
    <location>
        <begin position="587"/>
        <end position="597"/>
    </location>
</feature>
<evidence type="ECO:0000313" key="3">
    <source>
        <dbReference type="EMBL" id="PFH37972.1"/>
    </source>
</evidence>
<feature type="region of interest" description="Disordered" evidence="1">
    <location>
        <begin position="451"/>
        <end position="491"/>
    </location>
</feature>
<feature type="region of interest" description="Disordered" evidence="1">
    <location>
        <begin position="1413"/>
        <end position="1689"/>
    </location>
</feature>
<feature type="compositionally biased region" description="Basic and acidic residues" evidence="1">
    <location>
        <begin position="749"/>
        <end position="760"/>
    </location>
</feature>
<evidence type="ECO:0000259" key="2">
    <source>
        <dbReference type="SMART" id="SM00717"/>
    </source>
</evidence>
<feature type="compositionally biased region" description="Polar residues" evidence="1">
    <location>
        <begin position="1651"/>
        <end position="1667"/>
    </location>
</feature>
<feature type="compositionally biased region" description="Low complexity" evidence="1">
    <location>
        <begin position="1371"/>
        <end position="1393"/>
    </location>
</feature>
<feature type="compositionally biased region" description="Acidic residues" evidence="1">
    <location>
        <begin position="1515"/>
        <end position="1535"/>
    </location>
</feature>
<feature type="region of interest" description="Disordered" evidence="1">
    <location>
        <begin position="838"/>
        <end position="879"/>
    </location>
</feature>
<dbReference type="InterPro" id="IPR009057">
    <property type="entry name" value="Homeodomain-like_sf"/>
</dbReference>
<feature type="compositionally biased region" description="Acidic residues" evidence="1">
    <location>
        <begin position="1208"/>
        <end position="1219"/>
    </location>
</feature>
<organism evidence="3 4">
    <name type="scientific">Besnoitia besnoiti</name>
    <name type="common">Apicomplexan protozoan</name>
    <dbReference type="NCBI Taxonomy" id="94643"/>
    <lineage>
        <taxon>Eukaryota</taxon>
        <taxon>Sar</taxon>
        <taxon>Alveolata</taxon>
        <taxon>Apicomplexa</taxon>
        <taxon>Conoidasida</taxon>
        <taxon>Coccidia</taxon>
        <taxon>Eucoccidiorida</taxon>
        <taxon>Eimeriorina</taxon>
        <taxon>Sarcocystidae</taxon>
        <taxon>Besnoitia</taxon>
    </lineage>
</organism>
<name>A0A2A9MQ02_BESBE</name>
<dbReference type="Gene3D" id="1.10.246.220">
    <property type="match status" value="1"/>
</dbReference>
<dbReference type="OrthoDB" id="608866at2759"/>
<dbReference type="InterPro" id="IPR001005">
    <property type="entry name" value="SANT/Myb"/>
</dbReference>
<dbReference type="KEGG" id="bbes:BESB_003130"/>
<feature type="compositionally biased region" description="Basic and acidic residues" evidence="1">
    <location>
        <begin position="1504"/>
        <end position="1514"/>
    </location>
</feature>
<feature type="compositionally biased region" description="Basic and acidic residues" evidence="1">
    <location>
        <begin position="1034"/>
        <end position="1045"/>
    </location>
</feature>
<feature type="compositionally biased region" description="Low complexity" evidence="1">
    <location>
        <begin position="570"/>
        <end position="581"/>
    </location>
</feature>
<feature type="region of interest" description="Disordered" evidence="1">
    <location>
        <begin position="570"/>
        <end position="622"/>
    </location>
</feature>
<dbReference type="Proteomes" id="UP000224006">
    <property type="component" value="Chromosome I"/>
</dbReference>
<dbReference type="SUPFAM" id="SSF46689">
    <property type="entry name" value="Homeodomain-like"/>
    <property type="match status" value="1"/>
</dbReference>
<accession>A0A2A9MQ02</accession>
<dbReference type="VEuPathDB" id="ToxoDB:BESB_003130"/>
<feature type="compositionally biased region" description="Basic and acidic residues" evidence="1">
    <location>
        <begin position="1413"/>
        <end position="1434"/>
    </location>
</feature>
<feature type="compositionally biased region" description="Low complexity" evidence="1">
    <location>
        <begin position="1575"/>
        <end position="1584"/>
    </location>
</feature>
<keyword evidence="4" id="KW-1185">Reference proteome</keyword>
<feature type="compositionally biased region" description="Low complexity" evidence="1">
    <location>
        <begin position="188"/>
        <end position="203"/>
    </location>
</feature>
<dbReference type="CDD" id="cd11660">
    <property type="entry name" value="SANT_TRF"/>
    <property type="match status" value="1"/>
</dbReference>
<dbReference type="GeneID" id="40305376"/>
<proteinExistence type="predicted"/>
<comment type="caution">
    <text evidence="3">The sequence shown here is derived from an EMBL/GenBank/DDBJ whole genome shotgun (WGS) entry which is preliminary data.</text>
</comment>
<feature type="compositionally biased region" description="Low complexity" evidence="1">
    <location>
        <begin position="935"/>
        <end position="957"/>
    </location>
</feature>
<feature type="compositionally biased region" description="Low complexity" evidence="1">
    <location>
        <begin position="964"/>
        <end position="974"/>
    </location>
</feature>
<feature type="compositionally biased region" description="Basic and acidic residues" evidence="1">
    <location>
        <begin position="1536"/>
        <end position="1573"/>
    </location>
</feature>
<feature type="region of interest" description="Disordered" evidence="1">
    <location>
        <begin position="1294"/>
        <end position="1394"/>
    </location>
</feature>
<dbReference type="SMART" id="SM00717">
    <property type="entry name" value="SANT"/>
    <property type="match status" value="1"/>
</dbReference>
<feature type="region of interest" description="Disordered" evidence="1">
    <location>
        <begin position="1199"/>
        <end position="1264"/>
    </location>
</feature>
<feature type="compositionally biased region" description="Low complexity" evidence="1">
    <location>
        <begin position="1737"/>
        <end position="1790"/>
    </location>
</feature>
<feature type="compositionally biased region" description="Basic and acidic residues" evidence="1">
    <location>
        <begin position="1343"/>
        <end position="1353"/>
    </location>
</feature>
<feature type="region of interest" description="Disordered" evidence="1">
    <location>
        <begin position="711"/>
        <end position="793"/>
    </location>
</feature>
<dbReference type="RefSeq" id="XP_029221981.1">
    <property type="nucleotide sequence ID" value="XM_029359068.1"/>
</dbReference>
<feature type="compositionally biased region" description="Polar residues" evidence="1">
    <location>
        <begin position="13"/>
        <end position="26"/>
    </location>
</feature>
<feature type="compositionally biased region" description="Basic and acidic residues" evidence="1">
    <location>
        <begin position="1585"/>
        <end position="1610"/>
    </location>
</feature>
<feature type="region of interest" description="Disordered" evidence="1">
    <location>
        <begin position="1737"/>
        <end position="1891"/>
    </location>
</feature>
<feature type="compositionally biased region" description="Basic and acidic residues" evidence="1">
    <location>
        <begin position="1845"/>
        <end position="1857"/>
    </location>
</feature>
<reference evidence="3 4" key="1">
    <citation type="submission" date="2017-09" db="EMBL/GenBank/DDBJ databases">
        <title>Genome sequencing of Besnoitia besnoiti strain Bb-Ger1.</title>
        <authorList>
            <person name="Schares G."/>
            <person name="Venepally P."/>
            <person name="Lorenzi H.A."/>
        </authorList>
    </citation>
    <scope>NUCLEOTIDE SEQUENCE [LARGE SCALE GENOMIC DNA]</scope>
    <source>
        <strain evidence="3 4">Bb-Ger1</strain>
    </source>
</reference>
<feature type="compositionally biased region" description="Basic and acidic residues" evidence="1">
    <location>
        <begin position="776"/>
        <end position="789"/>
    </location>
</feature>
<feature type="region of interest" description="Disordered" evidence="1">
    <location>
        <begin position="173"/>
        <end position="203"/>
    </location>
</feature>
<feature type="compositionally biased region" description="Low complexity" evidence="1">
    <location>
        <begin position="983"/>
        <end position="996"/>
    </location>
</feature>
<protein>
    <recommendedName>
        <fullName evidence="2">Myb-like domain-containing protein</fullName>
    </recommendedName>
</protein>
<dbReference type="EMBL" id="NWUJ01000001">
    <property type="protein sequence ID" value="PFH37972.1"/>
    <property type="molecule type" value="Genomic_DNA"/>
</dbReference>
<evidence type="ECO:0000256" key="1">
    <source>
        <dbReference type="SAM" id="MobiDB-lite"/>
    </source>
</evidence>
<evidence type="ECO:0000313" key="4">
    <source>
        <dbReference type="Proteomes" id="UP000224006"/>
    </source>
</evidence>
<feature type="compositionally biased region" description="Basic and acidic residues" evidence="1">
    <location>
        <begin position="1626"/>
        <end position="1647"/>
    </location>
</feature>
<feature type="compositionally biased region" description="Basic and acidic residues" evidence="1">
    <location>
        <begin position="1475"/>
        <end position="1493"/>
    </location>
</feature>
<feature type="compositionally biased region" description="Low complexity" evidence="1">
    <location>
        <begin position="1049"/>
        <end position="1073"/>
    </location>
</feature>
<sequence>MDNQIPSRERSRSTPCSEGPSCSSYPVSLPASSPRPSPLLAFCCASPSRASARQSPFYASSALALPSRSACAPVPAAFSSSFSAYLLFLHWAAQNLPLAPPLESRGEYLEGAGSAASGSPSSSFLRRCIQATRGSPSRHRCSVSEDAALSNRAGDPAAPGSGSACVEANNNTAAGEARNPDASRPVTPSASSSDAPFSAPAPPCASAASSSSASLSSGCPPEPALPGPPSSPRCECPWAMDGLPLFEAFDALLVGLTEPLAAALAAGDTLAFLGFLRPLSQDAPGGAAQHPLLFPGFCRHAAGQRFAEELKTAGPEGAWLSASAPASSALYSFGQDAHQAPRESMRSYVSAAAACAGLGSSPPCATSAFLRSLARPALATLSFEAERLRGLSAPQPENVALLAGEEREGLCARAALWGGRGLAASSLLDAEVLSPFARACAGKAEARGASAAPQDGLKADEARQTDGGNETQEERDVANDDDEQGPERCAEDETKRRAALCVYIEDRLFLLVQVASLKVAACALTSATASAIDCVLRGIPAPPFRLASSSGRGASRVSLCASRRSSASAAASPLSPSAADTAPKRVGPAEKETREAGAADAPDDAQHGEAAGTPGKRRCSRDSTGQLEAVEILSKEKIAFLDQAWWQLLLRMQEIVELSRALGLSALASSSLLTVSPSTSGSAASASEASAVSPVSRFLCAPAALREKREGNLEKAGEGDGLPEPAEGSREDEGRGEAVAASANAPGRAGERGGGEDAFAKRRRRETPPELQEWAALERDVDTQQKAREEDADAAANERMFEAMQHMGRLMFALKRLRKALLTETGDPLAAVIARKSGETATPAGANKPLEPAPGHISCTSPQRLPVSGDATGHDASDELHRPDVDAAEMDILAATDAAIEAIRRLCVSIGEGAQLWRTLPTREAYERLLLPQTSDSPSATPRASASSSRSLAKRVSAPPPLSPLCAASSVSPSTPEGRPKTPRASSAAPWPARGARAAEPHGAAERSSPGKGSRSRDRRRRGLPASSCGEGAAHAEPKRGEEGGAGRGVEQAGQPSEGGMARPGRAAGAAASGAGGETAEDSRAKAQCLSAHLEGLVGREKARIDFQVLVEENIFFLLSHFHKVASTHEEVITTLDVLAKRGAVSPRFLLPRAGWTPWSEWRRCRMEALARVQRTVRVLWTEKDLWERLQSVLRAGWQTDGGRDETPEASDDAETETEAAEHQDVVVVTDDEEGETTAAQHVPAGAREADTAGDGEGAPRQVGAENETVYPEAAAEGATGECAGCRQVAPQFRPAPAGEEAEAASDSDEADKENWQPSQGEAAAGRWQPAEEGEGDLPSQEKAPEACRKVQKDSGSPSITAAESAHRAARGACSTLSSAAVSASLAPSLSSSRGVREALLAFWSWGPRAQKEEGGLLHPLVEQRQRDALRQGEEAPPAGAAGQLAHEGDGRARASGAVSEPQQHSEPANGAAEEELRGEGRRGNEAETRCAGEVEIENAGAENGDKEDNTLEDKEGEEGDREDEDGAAEEGEASLEERSDEASKGKRPGADKPTDEAEETENLKEMNEHEVADSAEAVSAAAGARKECEPKRARESSGGEEDKASYPEDAREDEDSGGAKKRRRITEDDAAAQKEEVGKVDGDERAVSVTDESNASGLNLRAATSSPRDENQLGAQTQQGVPRIPEAAEVDDETALRLSSCFWASDASPLVVEDSLLSAASQRVSAAAHVEMHVASAASTAAAALASTSHAEPAATPRVSSASSVSSASISVAGAASSSSASQRGSAESTRPRSLLDPQAGERREEWGSDSLDNSPSAFASGGARQSAGKTEEARRAPSRRRRERELLGAPEERPAARGGRLGAQGRRGSPRGGACSKAERGQDSDDGDELRDAASMRYQKYRDAVGEPELARKLLNARHPGAGLVCRTQRKWMAADEQLLVAGVNLFGIGKWNEVHKFFPPLRRFTPPQLKDKFRTLRKLLHDSGDTYRFIE</sequence>
<feature type="region of interest" description="Disordered" evidence="1">
    <location>
        <begin position="1"/>
        <end position="33"/>
    </location>
</feature>
<feature type="compositionally biased region" description="Acidic residues" evidence="1">
    <location>
        <begin position="1300"/>
        <end position="1312"/>
    </location>
</feature>
<gene>
    <name evidence="3" type="ORF">BESB_003130</name>
</gene>
<feature type="domain" description="Myb-like" evidence="2">
    <location>
        <begin position="1930"/>
        <end position="1982"/>
    </location>
</feature>